<dbReference type="RefSeq" id="WP_165942349.1">
    <property type="nucleotide sequence ID" value="NZ_BMME01000001.1"/>
</dbReference>
<dbReference type="Proteomes" id="UP000599009">
    <property type="component" value="Unassembled WGS sequence"/>
</dbReference>
<keyword evidence="4" id="KW-1185">Reference proteome</keyword>
<evidence type="ECO:0000256" key="2">
    <source>
        <dbReference type="SAM" id="SignalP"/>
    </source>
</evidence>
<protein>
    <recommendedName>
        <fullName evidence="5">Cytochrome c domain-containing protein</fullName>
    </recommendedName>
</protein>
<evidence type="ECO:0000256" key="1">
    <source>
        <dbReference type="SAM" id="MobiDB-lite"/>
    </source>
</evidence>
<proteinExistence type="predicted"/>
<dbReference type="EMBL" id="BMME01000001">
    <property type="protein sequence ID" value="GGJ96792.1"/>
    <property type="molecule type" value="Genomic_DNA"/>
</dbReference>
<comment type="caution">
    <text evidence="3">The sequence shown here is derived from an EMBL/GenBank/DDBJ whole genome shotgun (WGS) entry which is preliminary data.</text>
</comment>
<name>A0ABQ2E5I5_9GAMM</name>
<feature type="signal peptide" evidence="2">
    <location>
        <begin position="1"/>
        <end position="24"/>
    </location>
</feature>
<evidence type="ECO:0000313" key="3">
    <source>
        <dbReference type="EMBL" id="GGJ96792.1"/>
    </source>
</evidence>
<feature type="region of interest" description="Disordered" evidence="1">
    <location>
        <begin position="55"/>
        <end position="74"/>
    </location>
</feature>
<gene>
    <name evidence="3" type="ORF">GCM10011394_02080</name>
</gene>
<feature type="compositionally biased region" description="Low complexity" evidence="1">
    <location>
        <begin position="60"/>
        <end position="74"/>
    </location>
</feature>
<sequence>MGKTWFRASIAAAILLAWTASADASLYGRDGFSGNPGINNGANCNACHAPGAATPTVTISGPRSSTPARSPSSR</sequence>
<evidence type="ECO:0008006" key="5">
    <source>
        <dbReference type="Google" id="ProtNLM"/>
    </source>
</evidence>
<accession>A0ABQ2E5I5</accession>
<evidence type="ECO:0000313" key="4">
    <source>
        <dbReference type="Proteomes" id="UP000599009"/>
    </source>
</evidence>
<reference evidence="4" key="1">
    <citation type="journal article" date="2019" name="Int. J. Syst. Evol. Microbiol.">
        <title>The Global Catalogue of Microorganisms (GCM) 10K type strain sequencing project: providing services to taxonomists for standard genome sequencing and annotation.</title>
        <authorList>
            <consortium name="The Broad Institute Genomics Platform"/>
            <consortium name="The Broad Institute Genome Sequencing Center for Infectious Disease"/>
            <person name="Wu L."/>
            <person name="Ma J."/>
        </authorList>
    </citation>
    <scope>NUCLEOTIDE SEQUENCE [LARGE SCALE GENOMIC DNA]</scope>
    <source>
        <strain evidence="4">CGMCC 1.8985</strain>
    </source>
</reference>
<feature type="chain" id="PRO_5045944251" description="Cytochrome c domain-containing protein" evidence="2">
    <location>
        <begin position="25"/>
        <end position="74"/>
    </location>
</feature>
<keyword evidence="2" id="KW-0732">Signal</keyword>
<organism evidence="3 4">
    <name type="scientific">Luteimonas terricola</name>
    <dbReference type="NCBI Taxonomy" id="645597"/>
    <lineage>
        <taxon>Bacteria</taxon>
        <taxon>Pseudomonadati</taxon>
        <taxon>Pseudomonadota</taxon>
        <taxon>Gammaproteobacteria</taxon>
        <taxon>Lysobacterales</taxon>
        <taxon>Lysobacteraceae</taxon>
        <taxon>Luteimonas</taxon>
    </lineage>
</organism>